<proteinExistence type="predicted"/>
<dbReference type="AlphaFoldDB" id="A0AAN4ZY69"/>
<keyword evidence="2" id="KW-1133">Transmembrane helix</keyword>
<evidence type="ECO:0000313" key="4">
    <source>
        <dbReference type="EMBL" id="SDW31290.1"/>
    </source>
</evidence>
<evidence type="ECO:0000256" key="1">
    <source>
        <dbReference type="SAM" id="MobiDB-lite"/>
    </source>
</evidence>
<feature type="compositionally biased region" description="Pro residues" evidence="1">
    <location>
        <begin position="140"/>
        <end position="149"/>
    </location>
</feature>
<dbReference type="RefSeq" id="WP_035841791.1">
    <property type="nucleotide sequence ID" value="NZ_BNAB01000002.1"/>
</dbReference>
<reference evidence="4 5" key="2">
    <citation type="submission" date="2016-10" db="EMBL/GenBank/DDBJ databases">
        <authorList>
            <person name="Varghese N."/>
            <person name="Submissions S."/>
        </authorList>
    </citation>
    <scope>NUCLEOTIDE SEQUENCE [LARGE SCALE GENOMIC DNA]</scope>
    <source>
        <strain evidence="4 5">DSM 24802</strain>
    </source>
</reference>
<keyword evidence="2" id="KW-0472">Membrane</keyword>
<dbReference type="Proteomes" id="UP000634647">
    <property type="component" value="Unassembled WGS sequence"/>
</dbReference>
<organism evidence="3 6">
    <name type="scientific">Allgaiera indica</name>
    <dbReference type="NCBI Taxonomy" id="765699"/>
    <lineage>
        <taxon>Bacteria</taxon>
        <taxon>Pseudomonadati</taxon>
        <taxon>Pseudomonadota</taxon>
        <taxon>Alphaproteobacteria</taxon>
        <taxon>Rhodobacterales</taxon>
        <taxon>Paracoccaceae</taxon>
        <taxon>Allgaiera</taxon>
    </lineage>
</organism>
<keyword evidence="5" id="KW-1185">Reference proteome</keyword>
<accession>A0AAN4ZY69</accession>
<evidence type="ECO:0000313" key="3">
    <source>
        <dbReference type="EMBL" id="GHD99211.1"/>
    </source>
</evidence>
<dbReference type="EMBL" id="FNOB01000002">
    <property type="protein sequence ID" value="SDW31290.1"/>
    <property type="molecule type" value="Genomic_DNA"/>
</dbReference>
<dbReference type="Proteomes" id="UP000199541">
    <property type="component" value="Unassembled WGS sequence"/>
</dbReference>
<comment type="caution">
    <text evidence="3">The sequence shown here is derived from an EMBL/GenBank/DDBJ whole genome shotgun (WGS) entry which is preliminary data.</text>
</comment>
<feature type="compositionally biased region" description="Basic and acidic residues" evidence="1">
    <location>
        <begin position="150"/>
        <end position="161"/>
    </location>
</feature>
<evidence type="ECO:0000313" key="6">
    <source>
        <dbReference type="Proteomes" id="UP000634647"/>
    </source>
</evidence>
<feature type="region of interest" description="Disordered" evidence="1">
    <location>
        <begin position="128"/>
        <end position="209"/>
    </location>
</feature>
<feature type="compositionally biased region" description="Low complexity" evidence="1">
    <location>
        <begin position="168"/>
        <end position="182"/>
    </location>
</feature>
<reference evidence="3" key="3">
    <citation type="submission" date="2023-06" db="EMBL/GenBank/DDBJ databases">
        <authorList>
            <person name="Sun Q."/>
            <person name="Zhou Y."/>
        </authorList>
    </citation>
    <scope>NUCLEOTIDE SEQUENCE</scope>
    <source>
        <strain evidence="3">CGMCC 1.10859</strain>
    </source>
</reference>
<sequence>MQGRLDAVAIFLDEEELGQLFDGWPEAMRLAVCLDEAGSCAMLVHHRDEDAGILRRVTETLDRPNGEFCVVPARPGLPTRHMLFSEERKLMRLVVESTDLVEFATDYALNYRFAAEEGLDVEAMLTGRPRAGKPTSAPVAPAPQPAPRPEAPRQTRPEDQRPSPSAPPAAVRAPAPARAPSFAPAPTPTPAPTPAPAAPAGDHGLPEGFHRLRPEVQQDGLFAEALLSLGRPGEVRLTVGTPTPDTPGLKIPEIYFRNDLLSFAIPASALAGTERLPAKLVFDEALMPRAMVAALGQGPQAVRLTASGAHLFVGLPAPRASMPAVAAAARTLPAKRRRLGRRLLRGGLGGGALVAGVLLAVRLGLSPAFSGTDGPGTVNALRDAIFARIETTGTGQ</sequence>
<evidence type="ECO:0000256" key="2">
    <source>
        <dbReference type="SAM" id="Phobius"/>
    </source>
</evidence>
<keyword evidence="2" id="KW-0812">Transmembrane</keyword>
<gene>
    <name evidence="3" type="ORF">GCM10008024_05680</name>
    <name evidence="4" type="ORF">SAMN05444006_102307</name>
</gene>
<evidence type="ECO:0000313" key="5">
    <source>
        <dbReference type="Proteomes" id="UP000199541"/>
    </source>
</evidence>
<protein>
    <submittedName>
        <fullName evidence="3">Uncharacterized protein</fullName>
    </submittedName>
</protein>
<feature type="compositionally biased region" description="Pro residues" evidence="1">
    <location>
        <begin position="183"/>
        <end position="197"/>
    </location>
</feature>
<dbReference type="EMBL" id="BNAB01000002">
    <property type="protein sequence ID" value="GHD99211.1"/>
    <property type="molecule type" value="Genomic_DNA"/>
</dbReference>
<feature type="transmembrane region" description="Helical" evidence="2">
    <location>
        <begin position="343"/>
        <end position="365"/>
    </location>
</feature>
<reference evidence="3" key="1">
    <citation type="journal article" date="2014" name="Int. J. Syst. Evol. Microbiol.">
        <title>Complete genome sequence of Corynebacterium casei LMG S-19264T (=DSM 44701T), isolated from a smear-ripened cheese.</title>
        <authorList>
            <consortium name="US DOE Joint Genome Institute (JGI-PGF)"/>
            <person name="Walter F."/>
            <person name="Albersmeier A."/>
            <person name="Kalinowski J."/>
            <person name="Ruckert C."/>
        </authorList>
    </citation>
    <scope>NUCLEOTIDE SEQUENCE</scope>
    <source>
        <strain evidence="3">CGMCC 1.10859</strain>
    </source>
</reference>
<name>A0AAN4ZY69_9RHOB</name>